<dbReference type="SUPFAM" id="SSF48452">
    <property type="entry name" value="TPR-like"/>
    <property type="match status" value="1"/>
</dbReference>
<keyword evidence="2" id="KW-1185">Reference proteome</keyword>
<dbReference type="PANTHER" id="PTHR38926">
    <property type="entry name" value="F-BOX DOMAIN CONTAINING PROTEIN, EXPRESSED"/>
    <property type="match status" value="1"/>
</dbReference>
<dbReference type="RefSeq" id="XP_058337311.1">
    <property type="nucleotide sequence ID" value="XM_058491928.1"/>
</dbReference>
<organism evidence="1 2">
    <name type="scientific">Lichtheimia ornata</name>
    <dbReference type="NCBI Taxonomy" id="688661"/>
    <lineage>
        <taxon>Eukaryota</taxon>
        <taxon>Fungi</taxon>
        <taxon>Fungi incertae sedis</taxon>
        <taxon>Mucoromycota</taxon>
        <taxon>Mucoromycotina</taxon>
        <taxon>Mucoromycetes</taxon>
        <taxon>Mucorales</taxon>
        <taxon>Lichtheimiaceae</taxon>
        <taxon>Lichtheimia</taxon>
    </lineage>
</organism>
<dbReference type="EMBL" id="JARTCD010000106">
    <property type="protein sequence ID" value="KAJ8652397.1"/>
    <property type="molecule type" value="Genomic_DNA"/>
</dbReference>
<dbReference type="SUPFAM" id="SSF52047">
    <property type="entry name" value="RNI-like"/>
    <property type="match status" value="1"/>
</dbReference>
<evidence type="ECO:0000313" key="1">
    <source>
        <dbReference type="EMBL" id="KAJ8652397.1"/>
    </source>
</evidence>
<accession>A0AAD7UTK9</accession>
<comment type="caution">
    <text evidence="1">The sequence shown here is derived from an EMBL/GenBank/DDBJ whole genome shotgun (WGS) entry which is preliminary data.</text>
</comment>
<dbReference type="Proteomes" id="UP001234581">
    <property type="component" value="Unassembled WGS sequence"/>
</dbReference>
<reference evidence="1 2" key="1">
    <citation type="submission" date="2023-03" db="EMBL/GenBank/DDBJ databases">
        <title>Genome sequence of Lichtheimia ornata CBS 291.66.</title>
        <authorList>
            <person name="Mohabir J.T."/>
            <person name="Shea T.P."/>
            <person name="Kurbessoian T."/>
            <person name="Berby B."/>
            <person name="Fontaine J."/>
            <person name="Livny J."/>
            <person name="Gnirke A."/>
            <person name="Stajich J.E."/>
            <person name="Cuomo C.A."/>
        </authorList>
    </citation>
    <scope>NUCLEOTIDE SEQUENCE [LARGE SCALE GENOMIC DNA]</scope>
    <source>
        <strain evidence="1">CBS 291.66</strain>
    </source>
</reference>
<dbReference type="Gene3D" id="1.25.40.10">
    <property type="entry name" value="Tetratricopeptide repeat domain"/>
    <property type="match status" value="1"/>
</dbReference>
<evidence type="ECO:0000313" key="2">
    <source>
        <dbReference type="Proteomes" id="UP001234581"/>
    </source>
</evidence>
<proteinExistence type="predicted"/>
<protein>
    <submittedName>
        <fullName evidence="1">Uncharacterized protein</fullName>
    </submittedName>
</protein>
<dbReference type="AlphaFoldDB" id="A0AAD7UTK9"/>
<gene>
    <name evidence="1" type="ORF">O0I10_011977</name>
</gene>
<dbReference type="GeneID" id="83219367"/>
<dbReference type="Gene3D" id="3.80.10.10">
    <property type="entry name" value="Ribonuclease Inhibitor"/>
    <property type="match status" value="2"/>
</dbReference>
<dbReference type="PANTHER" id="PTHR38926:SF5">
    <property type="entry name" value="F-BOX AND LEUCINE-RICH REPEAT PROTEIN 6"/>
    <property type="match status" value="1"/>
</dbReference>
<name>A0AAD7UTK9_9FUNG</name>
<sequence>MATIVDIAWSELLKNTNLTAQHGNDGNRIATATETLQQAVHHFAKVLNDRAKLLANSAQFDAALRDAAAIRALLPRSGIGYLTTGDVYCQQGHHAAAITIYDQGLEAVPESDPCHQQLQQQRMTAIANNNKRIDFISRLPLDIVVTNIIPRVQCQVYCDILSEYLYVSRAWQERFLKQPNGLYYYFGSENHRSYQQANEFWHHLFSNKEDTFKMGYPQLGPFAPYIQSLRVPMGDILLDDLFSRVHFSNLRVLDIHCHYSTPRGPILSGLQMVASTLTRLEIVDGYCLGLRDILESCPNLVSLTTDGVNATMPLSTSYPKMKHLSIHRLSRTPLAYDTVANLLSRLPSLLSFDITPMPDSRLLTILYDHCPYLQRLNFGGRSFSSSNAEVHPSRKGITLAHLNGYGHSCMQGYLIQFLITHQSSLETFGCDSEFIRHEDALWDVSSDARLLWLNGGGRGNPTHSESASFTRLANIRFSEGCSFSCGPFIAWMVKNAPNLKTISLIERHLQPIVAIALIKSKHLSKIEITRLWEDDDIFFGDFEGILEFFQHHISMGDRSTLQEVTLHTGLRLSPEIEWIRLIPRLKCLKNLELLAHFIPEDCIPLLEAIGKGCPALEKLTLGKKDGTIGGGLMKSLREYPNLKCLHIQASALSDNDLVALTTFPSLEQLYLQCDVPDFIMKSLHKRIHKVIIK</sequence>
<dbReference type="InterPro" id="IPR032675">
    <property type="entry name" value="LRR_dom_sf"/>
</dbReference>
<dbReference type="InterPro" id="IPR011990">
    <property type="entry name" value="TPR-like_helical_dom_sf"/>
</dbReference>